<accession>A0ACB8RMS1</accession>
<dbReference type="Proteomes" id="UP000814033">
    <property type="component" value="Unassembled WGS sequence"/>
</dbReference>
<dbReference type="EMBL" id="MU275949">
    <property type="protein sequence ID" value="KAI0045534.1"/>
    <property type="molecule type" value="Genomic_DNA"/>
</dbReference>
<reference evidence="1" key="2">
    <citation type="journal article" date="2022" name="New Phytol.">
        <title>Evolutionary transition to the ectomycorrhizal habit in the genomes of a hyperdiverse lineage of mushroom-forming fungi.</title>
        <authorList>
            <person name="Looney B."/>
            <person name="Miyauchi S."/>
            <person name="Morin E."/>
            <person name="Drula E."/>
            <person name="Courty P.E."/>
            <person name="Kohler A."/>
            <person name="Kuo A."/>
            <person name="LaButti K."/>
            <person name="Pangilinan J."/>
            <person name="Lipzen A."/>
            <person name="Riley R."/>
            <person name="Andreopoulos W."/>
            <person name="He G."/>
            <person name="Johnson J."/>
            <person name="Nolan M."/>
            <person name="Tritt A."/>
            <person name="Barry K.W."/>
            <person name="Grigoriev I.V."/>
            <person name="Nagy L.G."/>
            <person name="Hibbett D."/>
            <person name="Henrissat B."/>
            <person name="Matheny P.B."/>
            <person name="Labbe J."/>
            <person name="Martin F.M."/>
        </authorList>
    </citation>
    <scope>NUCLEOTIDE SEQUENCE</scope>
    <source>
        <strain evidence="1">FP105234-sp</strain>
    </source>
</reference>
<organism evidence="1 2">
    <name type="scientific">Auriscalpium vulgare</name>
    <dbReference type="NCBI Taxonomy" id="40419"/>
    <lineage>
        <taxon>Eukaryota</taxon>
        <taxon>Fungi</taxon>
        <taxon>Dikarya</taxon>
        <taxon>Basidiomycota</taxon>
        <taxon>Agaricomycotina</taxon>
        <taxon>Agaricomycetes</taxon>
        <taxon>Russulales</taxon>
        <taxon>Auriscalpiaceae</taxon>
        <taxon>Auriscalpium</taxon>
    </lineage>
</organism>
<name>A0ACB8RMS1_9AGAM</name>
<gene>
    <name evidence="1" type="ORF">FA95DRAFT_120117</name>
</gene>
<sequence>MGGAACNAEMARMRVLCPTRPRVRCQGSRLRLSLSSGTTCYNSKRKMTRRTSRSVGPPGDPTAIRFTMNFKRRRNKCSGIAEASRFAWINGSWVEHWAEGEAISAADCSYLGENCLRHYTIINSACHTPHSATPCLGAPAISLSPANRRNDSLRCPPTPMP</sequence>
<proteinExistence type="predicted"/>
<evidence type="ECO:0000313" key="1">
    <source>
        <dbReference type="EMBL" id="KAI0045534.1"/>
    </source>
</evidence>
<keyword evidence="2" id="KW-1185">Reference proteome</keyword>
<reference evidence="1" key="1">
    <citation type="submission" date="2021-02" db="EMBL/GenBank/DDBJ databases">
        <authorList>
            <consortium name="DOE Joint Genome Institute"/>
            <person name="Ahrendt S."/>
            <person name="Looney B.P."/>
            <person name="Miyauchi S."/>
            <person name="Morin E."/>
            <person name="Drula E."/>
            <person name="Courty P.E."/>
            <person name="Chicoki N."/>
            <person name="Fauchery L."/>
            <person name="Kohler A."/>
            <person name="Kuo A."/>
            <person name="Labutti K."/>
            <person name="Pangilinan J."/>
            <person name="Lipzen A."/>
            <person name="Riley R."/>
            <person name="Andreopoulos W."/>
            <person name="He G."/>
            <person name="Johnson J."/>
            <person name="Barry K.W."/>
            <person name="Grigoriev I.V."/>
            <person name="Nagy L."/>
            <person name="Hibbett D."/>
            <person name="Henrissat B."/>
            <person name="Matheny P.B."/>
            <person name="Labbe J."/>
            <person name="Martin F."/>
        </authorList>
    </citation>
    <scope>NUCLEOTIDE SEQUENCE</scope>
    <source>
        <strain evidence="1">FP105234-sp</strain>
    </source>
</reference>
<protein>
    <submittedName>
        <fullName evidence="1">Uncharacterized protein</fullName>
    </submittedName>
</protein>
<evidence type="ECO:0000313" key="2">
    <source>
        <dbReference type="Proteomes" id="UP000814033"/>
    </source>
</evidence>
<comment type="caution">
    <text evidence="1">The sequence shown here is derived from an EMBL/GenBank/DDBJ whole genome shotgun (WGS) entry which is preliminary data.</text>
</comment>